<reference evidence="10" key="1">
    <citation type="submission" date="2015-08" db="EMBL/GenBank/DDBJ databases">
        <title>Genome sequencing project for genomic taxonomy and phylogenomics of Bacillus-like bacteria.</title>
        <authorList>
            <person name="Liu B."/>
            <person name="Wang J."/>
            <person name="Zhu Y."/>
            <person name="Liu G."/>
            <person name="Chen Q."/>
            <person name="Chen Z."/>
            <person name="Lan J."/>
            <person name="Che J."/>
            <person name="Ge C."/>
            <person name="Shi H."/>
            <person name="Pan Z."/>
            <person name="Liu X."/>
        </authorList>
    </citation>
    <scope>NUCLEOTIDE SEQUENCE [LARGE SCALE GENOMIC DNA]</scope>
    <source>
        <strain evidence="10">FJAT-22460</strain>
    </source>
</reference>
<evidence type="ECO:0000256" key="7">
    <source>
        <dbReference type="RuleBase" id="RU363032"/>
    </source>
</evidence>
<dbReference type="SUPFAM" id="SSF161098">
    <property type="entry name" value="MetI-like"/>
    <property type="match status" value="1"/>
</dbReference>
<feature type="transmembrane region" description="Helical" evidence="7">
    <location>
        <begin position="12"/>
        <end position="32"/>
    </location>
</feature>
<organism evidence="9 10">
    <name type="scientific">Paenibacillus solani</name>
    <dbReference type="NCBI Taxonomy" id="1705565"/>
    <lineage>
        <taxon>Bacteria</taxon>
        <taxon>Bacillati</taxon>
        <taxon>Bacillota</taxon>
        <taxon>Bacilli</taxon>
        <taxon>Bacillales</taxon>
        <taxon>Paenibacillaceae</taxon>
        <taxon>Paenibacillus</taxon>
    </lineage>
</organism>
<evidence type="ECO:0000313" key="10">
    <source>
        <dbReference type="Proteomes" id="UP000036932"/>
    </source>
</evidence>
<keyword evidence="6 7" id="KW-0472">Membrane</keyword>
<dbReference type="OrthoDB" id="9771544at2"/>
<evidence type="ECO:0000256" key="6">
    <source>
        <dbReference type="ARBA" id="ARBA00023136"/>
    </source>
</evidence>
<protein>
    <submittedName>
        <fullName evidence="9">ABC transporter permease</fullName>
    </submittedName>
</protein>
<dbReference type="GO" id="GO:0055085">
    <property type="term" value="P:transmembrane transport"/>
    <property type="evidence" value="ECO:0007669"/>
    <property type="project" value="InterPro"/>
</dbReference>
<dbReference type="GO" id="GO:0005886">
    <property type="term" value="C:plasma membrane"/>
    <property type="evidence" value="ECO:0007669"/>
    <property type="project" value="UniProtKB-SubCell"/>
</dbReference>
<dbReference type="InterPro" id="IPR035906">
    <property type="entry name" value="MetI-like_sf"/>
</dbReference>
<dbReference type="PROSITE" id="PS50928">
    <property type="entry name" value="ABC_TM1"/>
    <property type="match status" value="1"/>
</dbReference>
<evidence type="ECO:0000256" key="1">
    <source>
        <dbReference type="ARBA" id="ARBA00004651"/>
    </source>
</evidence>
<comment type="caution">
    <text evidence="9">The sequence shown here is derived from an EMBL/GenBank/DDBJ whole genome shotgun (WGS) entry which is preliminary data.</text>
</comment>
<dbReference type="Gene3D" id="1.10.3720.10">
    <property type="entry name" value="MetI-like"/>
    <property type="match status" value="1"/>
</dbReference>
<dbReference type="PATRIC" id="fig|1705565.3.peg.639"/>
<dbReference type="AlphaFoldDB" id="A0A0M1N3X1"/>
<evidence type="ECO:0000256" key="3">
    <source>
        <dbReference type="ARBA" id="ARBA00022475"/>
    </source>
</evidence>
<name>A0A0M1N3X1_9BACL</name>
<keyword evidence="4 7" id="KW-0812">Transmembrane</keyword>
<evidence type="ECO:0000256" key="2">
    <source>
        <dbReference type="ARBA" id="ARBA00022448"/>
    </source>
</evidence>
<comment type="similarity">
    <text evidence="7">Belongs to the binding-protein-dependent transport system permease family.</text>
</comment>
<dbReference type="CDD" id="cd06261">
    <property type="entry name" value="TM_PBP2"/>
    <property type="match status" value="1"/>
</dbReference>
<feature type="transmembrane region" description="Helical" evidence="7">
    <location>
        <begin position="240"/>
        <end position="259"/>
    </location>
</feature>
<keyword evidence="10" id="KW-1185">Reference proteome</keyword>
<feature type="transmembrane region" description="Helical" evidence="7">
    <location>
        <begin position="105"/>
        <end position="126"/>
    </location>
</feature>
<evidence type="ECO:0000256" key="5">
    <source>
        <dbReference type="ARBA" id="ARBA00022989"/>
    </source>
</evidence>
<comment type="subcellular location">
    <subcellularLocation>
        <location evidence="1 7">Cell membrane</location>
        <topology evidence="1 7">Multi-pass membrane protein</topology>
    </subcellularLocation>
</comment>
<dbReference type="PANTHER" id="PTHR43744:SF12">
    <property type="entry name" value="ABC TRANSPORTER PERMEASE PROTEIN MG189-RELATED"/>
    <property type="match status" value="1"/>
</dbReference>
<evidence type="ECO:0000313" key="9">
    <source>
        <dbReference type="EMBL" id="KOR76730.1"/>
    </source>
</evidence>
<accession>A0A0M1N3X1</accession>
<dbReference type="InterPro" id="IPR000515">
    <property type="entry name" value="MetI-like"/>
</dbReference>
<gene>
    <name evidence="9" type="ORF">AM231_22555</name>
</gene>
<evidence type="ECO:0000259" key="8">
    <source>
        <dbReference type="PROSITE" id="PS50928"/>
    </source>
</evidence>
<evidence type="ECO:0000256" key="4">
    <source>
        <dbReference type="ARBA" id="ARBA00022692"/>
    </source>
</evidence>
<feature type="transmembrane region" description="Helical" evidence="7">
    <location>
        <begin position="69"/>
        <end position="93"/>
    </location>
</feature>
<dbReference type="EMBL" id="LIUT01000006">
    <property type="protein sequence ID" value="KOR76730.1"/>
    <property type="molecule type" value="Genomic_DNA"/>
</dbReference>
<feature type="domain" description="ABC transmembrane type-1" evidence="8">
    <location>
        <begin position="70"/>
        <end position="259"/>
    </location>
</feature>
<keyword evidence="2 7" id="KW-0813">Transport</keyword>
<feature type="transmembrane region" description="Helical" evidence="7">
    <location>
        <begin position="138"/>
        <end position="159"/>
    </location>
</feature>
<keyword evidence="5 7" id="KW-1133">Transmembrane helix</keyword>
<dbReference type="RefSeq" id="WP_053490264.1">
    <property type="nucleotide sequence ID" value="NZ_LIUT01000006.1"/>
</dbReference>
<dbReference type="Pfam" id="PF00528">
    <property type="entry name" value="BPD_transp_1"/>
    <property type="match status" value="1"/>
</dbReference>
<keyword evidence="3" id="KW-1003">Cell membrane</keyword>
<dbReference type="Proteomes" id="UP000036932">
    <property type="component" value="Unassembled WGS sequence"/>
</dbReference>
<feature type="transmembrane region" description="Helical" evidence="7">
    <location>
        <begin position="180"/>
        <end position="202"/>
    </location>
</feature>
<proteinExistence type="inferred from homology"/>
<sequence length="274" mass="31188">MLTRKNNRRLLLYIGTIILGLLFALPFLYTIYTSVIPMRHVNTLTSPANWTFENFKIFFTNDAYNVPRWFLNTVIMTGAVVIGNLIINPMAGFALAKLNFKGKGLIYWIVVATMMVPYHMILIPVYVNVAQLGWLNTFWGLTVPFLYQGLYIFMLRQFFISVPNEFLEAARMDGLTKMGAFWRIVYPLARSSLITMSILAFAGTWNSYLVPSTLANTPEMYVLVVGLNSVKDMFFENTPMIMAGVVLSTLPIILFFFLFQRQYIEGISNAGVKG</sequence>
<dbReference type="PANTHER" id="PTHR43744">
    <property type="entry name" value="ABC TRANSPORTER PERMEASE PROTEIN MG189-RELATED-RELATED"/>
    <property type="match status" value="1"/>
</dbReference>